<comment type="subcellular location">
    <subcellularLocation>
        <location evidence="1">Secreted</location>
    </subcellularLocation>
</comment>
<comment type="caution">
    <text evidence="3">The sequence shown here is derived from an EMBL/GenBank/DDBJ whole genome shotgun (WGS) entry which is preliminary data.</text>
</comment>
<dbReference type="EMBL" id="JAATOP010000013">
    <property type="protein sequence ID" value="NIY73771.1"/>
    <property type="molecule type" value="Genomic_DNA"/>
</dbReference>
<evidence type="ECO:0000313" key="3">
    <source>
        <dbReference type="EMBL" id="NIY73771.1"/>
    </source>
</evidence>
<dbReference type="PRINTS" id="PR00313">
    <property type="entry name" value="CABNDNGRPT"/>
</dbReference>
<keyword evidence="2" id="KW-0964">Secreted</keyword>
<accession>A0ABX0W2U1</accession>
<gene>
    <name evidence="3" type="ORF">HCZ30_15180</name>
</gene>
<dbReference type="PROSITE" id="PS00330">
    <property type="entry name" value="HEMOLYSIN_CALCIUM"/>
    <property type="match status" value="2"/>
</dbReference>
<keyword evidence="4" id="KW-1185">Reference proteome</keyword>
<evidence type="ECO:0000256" key="2">
    <source>
        <dbReference type="ARBA" id="ARBA00022525"/>
    </source>
</evidence>
<organism evidence="3 4">
    <name type="scientific">Marivivens donghaensis</name>
    <dbReference type="NCBI Taxonomy" id="1699413"/>
    <lineage>
        <taxon>Bacteria</taxon>
        <taxon>Pseudomonadati</taxon>
        <taxon>Pseudomonadota</taxon>
        <taxon>Alphaproteobacteria</taxon>
        <taxon>Rhodobacterales</taxon>
        <taxon>Paracoccaceae</taxon>
        <taxon>Marivivens group</taxon>
        <taxon>Marivivens</taxon>
    </lineage>
</organism>
<sequence length="405" mass="43983">MLKIKVDAEIADFSLDEAIEPTMQYAQDIEQFTWQLHYNRNSFVHNQKWWGVELRNISYTANMYDEGSTFFMVKKNTTGTEIMRVEGFEGAVDRIIQTSGDVQVTITGDLPATAGEYWEAMRAGDSRGAGDFGTDYSVQGIKVVDNGEVLNSVQLSDNGFFLKQGDFTTSVKFGAAHNLDFFEMFELLDSYNVNGDTIDAGYLGAANGADDIRVMVKDGGKKILQIKGDMNDLGTAKSSITYNGNNQSNSFSASAGKDKLKGRGGNDVLFGEEGNDKILGGGGDDDLYGDEGKDRIIGGAQQDWIFGGEGDDYLAGGAGTDDFFFALGDGADYIRDFGKKGDDLLHLNGNVTAYNYDVASLIDINGVDMGDYVVLDFGAGDSITFNGVSDLSDLEGHIVVDDFYY</sequence>
<reference evidence="3 4" key="1">
    <citation type="submission" date="2020-03" db="EMBL/GenBank/DDBJ databases">
        <title>Bacterial isolates of synthetic phycosphere.</title>
        <authorList>
            <person name="Fu H."/>
            <person name="Moran M.A."/>
        </authorList>
    </citation>
    <scope>NUCLEOTIDE SEQUENCE [LARGE SCALE GENOMIC DNA]</scope>
    <source>
        <strain evidence="3 4">HF1</strain>
    </source>
</reference>
<dbReference type="Proteomes" id="UP000709466">
    <property type="component" value="Unassembled WGS sequence"/>
</dbReference>
<protein>
    <submittedName>
        <fullName evidence="3">Calcium-binding protein</fullName>
    </submittedName>
</protein>
<dbReference type="InterPro" id="IPR001343">
    <property type="entry name" value="Hemolysn_Ca-bd"/>
</dbReference>
<dbReference type="Pfam" id="PF00353">
    <property type="entry name" value="HemolysinCabind"/>
    <property type="match status" value="2"/>
</dbReference>
<dbReference type="PANTHER" id="PTHR38340">
    <property type="entry name" value="S-LAYER PROTEIN"/>
    <property type="match status" value="1"/>
</dbReference>
<dbReference type="InterPro" id="IPR018511">
    <property type="entry name" value="Hemolysin-typ_Ca-bd_CS"/>
</dbReference>
<proteinExistence type="predicted"/>
<name>A0ABX0W2U1_9RHOB</name>
<dbReference type="RefSeq" id="WP_167639157.1">
    <property type="nucleotide sequence ID" value="NZ_JAATOP010000013.1"/>
</dbReference>
<dbReference type="PANTHER" id="PTHR38340:SF1">
    <property type="entry name" value="S-LAYER PROTEIN"/>
    <property type="match status" value="1"/>
</dbReference>
<dbReference type="InterPro" id="IPR050557">
    <property type="entry name" value="RTX_toxin/Mannuronan_C5-epim"/>
</dbReference>
<dbReference type="SUPFAM" id="SSF51120">
    <property type="entry name" value="beta-Roll"/>
    <property type="match status" value="1"/>
</dbReference>
<evidence type="ECO:0000256" key="1">
    <source>
        <dbReference type="ARBA" id="ARBA00004613"/>
    </source>
</evidence>
<evidence type="ECO:0000313" key="4">
    <source>
        <dbReference type="Proteomes" id="UP000709466"/>
    </source>
</evidence>
<dbReference type="Gene3D" id="2.150.10.10">
    <property type="entry name" value="Serralysin-like metalloprotease, C-terminal"/>
    <property type="match status" value="2"/>
</dbReference>
<dbReference type="InterPro" id="IPR011049">
    <property type="entry name" value="Serralysin-like_metalloprot_C"/>
</dbReference>